<dbReference type="RefSeq" id="WP_124196958.1">
    <property type="nucleotide sequence ID" value="NZ_REGA01000019.1"/>
</dbReference>
<gene>
    <name evidence="2" type="ORF">EA473_17940</name>
</gene>
<sequence>MSTDGRTADATQATAGIESASFVHLVTRADGDALAASGLVARALADRGTPFQMTVERTVADRTHRIGAAEAGDRDLTLAIGAVDAEVPRLDATDRAATLAAVDLVRTLEGTPEPVLALAGLVAAGVEPGAGESEWILEAARERGLIDRRPGVAVPTADPVDGVAHSTQLSTPWSGDPDAAGEALSAVGVAVDSAAELDADDHRSIGSLVALEAVGTDDAPPVAAETVQRILRPYETPEAPFETVGGYADVLEASARAEPGTGVALAMGHDAREPTLAAWREHARAAHGSLARASTARYDGLSVLDIDDGPVETVARLAVEYRSPEPTVLAVGEGEAALATRNREPLGPTVERIARELENETRENPTEDGDTDVGYDVGPRRGYLRYDSRVDDSTLITAVRGEL</sequence>
<evidence type="ECO:0000313" key="3">
    <source>
        <dbReference type="Proteomes" id="UP000282323"/>
    </source>
</evidence>
<feature type="region of interest" description="Disordered" evidence="1">
    <location>
        <begin position="151"/>
        <end position="179"/>
    </location>
</feature>
<name>A0A3N6LQM4_NATCH</name>
<keyword evidence="2" id="KW-0269">Exonuclease</keyword>
<keyword evidence="2" id="KW-0378">Hydrolase</keyword>
<feature type="region of interest" description="Disordered" evidence="1">
    <location>
        <begin position="357"/>
        <end position="378"/>
    </location>
</feature>
<dbReference type="OrthoDB" id="157374at2157"/>
<comment type="caution">
    <text evidence="2">The sequence shown here is derived from an EMBL/GenBank/DDBJ whole genome shotgun (WGS) entry which is preliminary data.</text>
</comment>
<dbReference type="Proteomes" id="UP000282323">
    <property type="component" value="Unassembled WGS sequence"/>
</dbReference>
<keyword evidence="3" id="KW-1185">Reference proteome</keyword>
<reference evidence="2 3" key="1">
    <citation type="submission" date="2018-10" db="EMBL/GenBank/DDBJ databases">
        <title>Natrarchaeobius chitinivorans gen. nov., sp. nov., and Natrarchaeobius haloalkaliphilus sp. nov., alkaliphilic, chitin-utilizing haloarchaea from hypersaline alkaline lakes.</title>
        <authorList>
            <person name="Sorokin D.Y."/>
            <person name="Elcheninov A.G."/>
            <person name="Kostrikina N.A."/>
            <person name="Bale N.J."/>
            <person name="Sinninghe Damste J.S."/>
            <person name="Khijniak T.V."/>
            <person name="Kublanov I.V."/>
            <person name="Toshchakov S.V."/>
        </authorList>
    </citation>
    <scope>NUCLEOTIDE SEQUENCE [LARGE SCALE GENOMIC DNA]</scope>
    <source>
        <strain evidence="2 3">AArcht4T</strain>
    </source>
</reference>
<accession>A0A3N6LQM4</accession>
<protein>
    <submittedName>
        <fullName evidence="2">Exonuclease</fullName>
    </submittedName>
</protein>
<evidence type="ECO:0000256" key="1">
    <source>
        <dbReference type="SAM" id="MobiDB-lite"/>
    </source>
</evidence>
<dbReference type="GO" id="GO:0004527">
    <property type="term" value="F:exonuclease activity"/>
    <property type="evidence" value="ECO:0007669"/>
    <property type="project" value="UniProtKB-KW"/>
</dbReference>
<dbReference type="EMBL" id="REGA01000019">
    <property type="protein sequence ID" value="RQG91918.1"/>
    <property type="molecule type" value="Genomic_DNA"/>
</dbReference>
<proteinExistence type="predicted"/>
<keyword evidence="2" id="KW-0540">Nuclease</keyword>
<evidence type="ECO:0000313" key="2">
    <source>
        <dbReference type="EMBL" id="RQG91918.1"/>
    </source>
</evidence>
<dbReference type="AlphaFoldDB" id="A0A3N6LQM4"/>
<organism evidence="2 3">
    <name type="scientific">Natrarchaeobius chitinivorans</name>
    <dbReference type="NCBI Taxonomy" id="1679083"/>
    <lineage>
        <taxon>Archaea</taxon>
        <taxon>Methanobacteriati</taxon>
        <taxon>Methanobacteriota</taxon>
        <taxon>Stenosarchaea group</taxon>
        <taxon>Halobacteria</taxon>
        <taxon>Halobacteriales</taxon>
        <taxon>Natrialbaceae</taxon>
        <taxon>Natrarchaeobius</taxon>
    </lineage>
</organism>